<organism evidence="2">
    <name type="scientific">Siphoviridae sp. cty3u30</name>
    <dbReference type="NCBI Taxonomy" id="2825744"/>
    <lineage>
        <taxon>Viruses</taxon>
        <taxon>Duplodnaviria</taxon>
        <taxon>Heunggongvirae</taxon>
        <taxon>Uroviricota</taxon>
        <taxon>Caudoviricetes</taxon>
    </lineage>
</organism>
<dbReference type="PANTHER" id="PTHR33375">
    <property type="entry name" value="CHROMOSOME-PARTITIONING PROTEIN PARB-RELATED"/>
    <property type="match status" value="1"/>
</dbReference>
<name>A0A8S5Q983_9CAUD</name>
<dbReference type="SUPFAM" id="SSF110849">
    <property type="entry name" value="ParB/Sulfiredoxin"/>
    <property type="match status" value="1"/>
</dbReference>
<dbReference type="InterPro" id="IPR036086">
    <property type="entry name" value="ParB/Sulfiredoxin_sf"/>
</dbReference>
<dbReference type="Pfam" id="PF02195">
    <property type="entry name" value="ParB_N"/>
    <property type="match status" value="1"/>
</dbReference>
<reference evidence="2" key="1">
    <citation type="journal article" date="2021" name="Proc. Natl. Acad. Sci. U.S.A.">
        <title>A Catalog of Tens of Thousands of Viruses from Human Metagenomes Reveals Hidden Associations with Chronic Diseases.</title>
        <authorList>
            <person name="Tisza M.J."/>
            <person name="Buck C.B."/>
        </authorList>
    </citation>
    <scope>NUCLEOTIDE SEQUENCE</scope>
    <source>
        <strain evidence="2">Cty3u30</strain>
    </source>
</reference>
<dbReference type="Gene3D" id="3.90.1530.30">
    <property type="match status" value="1"/>
</dbReference>
<proteinExistence type="predicted"/>
<dbReference type="SMART" id="SM00470">
    <property type="entry name" value="ParB"/>
    <property type="match status" value="1"/>
</dbReference>
<protein>
    <submittedName>
        <fullName evidence="2">Chromosome partitioning protein</fullName>
    </submittedName>
</protein>
<dbReference type="EMBL" id="BK015598">
    <property type="protein sequence ID" value="DAE15036.1"/>
    <property type="molecule type" value="Genomic_DNA"/>
</dbReference>
<evidence type="ECO:0000259" key="1">
    <source>
        <dbReference type="SMART" id="SM00470"/>
    </source>
</evidence>
<feature type="domain" description="ParB-like N-terminal" evidence="1">
    <location>
        <begin position="27"/>
        <end position="121"/>
    </location>
</feature>
<accession>A0A8S5Q983</accession>
<dbReference type="InterPro" id="IPR050336">
    <property type="entry name" value="Chromosome_partition/occlusion"/>
</dbReference>
<sequence length="490" mass="54952">MARFDISKFASTLPAVSNPDTEREQIEYLPLDKLQADSNNFYSLDGIEELAGNIEMIGLQQPIRVRADGDHYTIVSGHRRCAALRTLVKGGQDRFLSVPCIIERDNGESPAMREMRLICANSDTRKMSSADIAKQLARMRELFYQLSQEGYEFRGKNRDMAAEAIGISKTKAARLEFIRSHLAPDFAYLWEKGKVNESAAYELAHFDPDFQQRLARIYKSGKSLPVAENLAALCKIVSSGATYEPTMTCPGGKACTHGDAALRHDASVSSWERKCKGEICCLECDKATRSWSPCERMCAAAQKRRSEVNAEEKAKGEKMVEKEMQKSYARLRATCERMVRAADAAGLDDEVMANDGYAGNGGHEIGLLRRYARGEWEEGKKPYFYDFELKKCATLAKCAQTLHCTTDYLLGLTEELTPQPSAAFVDGNKLPPRSGEYYCRYDCQGATIYSVAHWDSVLKRWAFGSDGAEIEARCLGWYPLPEKVEKEDKR</sequence>
<evidence type="ECO:0000313" key="2">
    <source>
        <dbReference type="EMBL" id="DAE15036.1"/>
    </source>
</evidence>
<dbReference type="GO" id="GO:0007059">
    <property type="term" value="P:chromosome segregation"/>
    <property type="evidence" value="ECO:0007669"/>
    <property type="project" value="TreeGrafter"/>
</dbReference>
<dbReference type="PANTHER" id="PTHR33375:SF1">
    <property type="entry name" value="CHROMOSOME-PARTITIONING PROTEIN PARB-RELATED"/>
    <property type="match status" value="1"/>
</dbReference>
<dbReference type="InterPro" id="IPR003115">
    <property type="entry name" value="ParB_N"/>
</dbReference>